<dbReference type="InterPro" id="IPR041844">
    <property type="entry name" value="Plantacyanin"/>
</dbReference>
<dbReference type="InterPro" id="IPR028871">
    <property type="entry name" value="BlueCu_1_BS"/>
</dbReference>
<gene>
    <name evidence="5" type="ORF">KSP40_PGU017766</name>
</gene>
<keyword evidence="2" id="KW-0186">Copper</keyword>
<evidence type="ECO:0000313" key="5">
    <source>
        <dbReference type="EMBL" id="KAK8966836.1"/>
    </source>
</evidence>
<dbReference type="PROSITE" id="PS51485">
    <property type="entry name" value="PHYTOCYANIN"/>
    <property type="match status" value="1"/>
</dbReference>
<comment type="caution">
    <text evidence="5">The sequence shown here is derived from an EMBL/GenBank/DDBJ whole genome shotgun (WGS) entry which is preliminary data.</text>
</comment>
<dbReference type="PANTHER" id="PTHR33021">
    <property type="entry name" value="BLUE COPPER PROTEIN"/>
    <property type="match status" value="1"/>
</dbReference>
<evidence type="ECO:0000313" key="6">
    <source>
        <dbReference type="Proteomes" id="UP001412067"/>
    </source>
</evidence>
<dbReference type="InterPro" id="IPR039391">
    <property type="entry name" value="Phytocyanin-like"/>
</dbReference>
<evidence type="ECO:0000256" key="1">
    <source>
        <dbReference type="ARBA" id="ARBA00022723"/>
    </source>
</evidence>
<feature type="domain" description="Phytocyanin" evidence="4">
    <location>
        <begin position="33"/>
        <end position="128"/>
    </location>
</feature>
<reference evidence="5 6" key="1">
    <citation type="journal article" date="2022" name="Nat. Plants">
        <title>Genomes of leafy and leafless Platanthera orchids illuminate the evolution of mycoheterotrophy.</title>
        <authorList>
            <person name="Li M.H."/>
            <person name="Liu K.W."/>
            <person name="Li Z."/>
            <person name="Lu H.C."/>
            <person name="Ye Q.L."/>
            <person name="Zhang D."/>
            <person name="Wang J.Y."/>
            <person name="Li Y.F."/>
            <person name="Zhong Z.M."/>
            <person name="Liu X."/>
            <person name="Yu X."/>
            <person name="Liu D.K."/>
            <person name="Tu X.D."/>
            <person name="Liu B."/>
            <person name="Hao Y."/>
            <person name="Liao X.Y."/>
            <person name="Jiang Y.T."/>
            <person name="Sun W.H."/>
            <person name="Chen J."/>
            <person name="Chen Y.Q."/>
            <person name="Ai Y."/>
            <person name="Zhai J.W."/>
            <person name="Wu S.S."/>
            <person name="Zhou Z."/>
            <person name="Hsiao Y.Y."/>
            <person name="Wu W.L."/>
            <person name="Chen Y.Y."/>
            <person name="Lin Y.F."/>
            <person name="Hsu J.L."/>
            <person name="Li C.Y."/>
            <person name="Wang Z.W."/>
            <person name="Zhao X."/>
            <person name="Zhong W.Y."/>
            <person name="Ma X.K."/>
            <person name="Ma L."/>
            <person name="Huang J."/>
            <person name="Chen G.Z."/>
            <person name="Huang M.Z."/>
            <person name="Huang L."/>
            <person name="Peng D.H."/>
            <person name="Luo Y.B."/>
            <person name="Zou S.Q."/>
            <person name="Chen S.P."/>
            <person name="Lan S."/>
            <person name="Tsai W.C."/>
            <person name="Van de Peer Y."/>
            <person name="Liu Z.J."/>
        </authorList>
    </citation>
    <scope>NUCLEOTIDE SEQUENCE [LARGE SCALE GENOMIC DNA]</scope>
    <source>
        <strain evidence="5">Lor288</strain>
    </source>
</reference>
<dbReference type="EMBL" id="JBBWWR010000005">
    <property type="protein sequence ID" value="KAK8966836.1"/>
    <property type="molecule type" value="Genomic_DNA"/>
</dbReference>
<accession>A0ABR2MS81</accession>
<feature type="chain" id="PRO_5046778681" description="Phytocyanin domain-containing protein" evidence="3">
    <location>
        <begin position="33"/>
        <end position="128"/>
    </location>
</feature>
<dbReference type="PROSITE" id="PS00196">
    <property type="entry name" value="COPPER_BLUE"/>
    <property type="match status" value="1"/>
</dbReference>
<organism evidence="5 6">
    <name type="scientific">Platanthera guangdongensis</name>
    <dbReference type="NCBI Taxonomy" id="2320717"/>
    <lineage>
        <taxon>Eukaryota</taxon>
        <taxon>Viridiplantae</taxon>
        <taxon>Streptophyta</taxon>
        <taxon>Embryophyta</taxon>
        <taxon>Tracheophyta</taxon>
        <taxon>Spermatophyta</taxon>
        <taxon>Magnoliopsida</taxon>
        <taxon>Liliopsida</taxon>
        <taxon>Asparagales</taxon>
        <taxon>Orchidaceae</taxon>
        <taxon>Orchidoideae</taxon>
        <taxon>Orchideae</taxon>
        <taxon>Orchidinae</taxon>
        <taxon>Platanthera</taxon>
    </lineage>
</organism>
<evidence type="ECO:0000256" key="3">
    <source>
        <dbReference type="SAM" id="SignalP"/>
    </source>
</evidence>
<dbReference type="Proteomes" id="UP001412067">
    <property type="component" value="Unassembled WGS sequence"/>
</dbReference>
<evidence type="ECO:0000256" key="2">
    <source>
        <dbReference type="ARBA" id="ARBA00023008"/>
    </source>
</evidence>
<dbReference type="CDD" id="cd11013">
    <property type="entry name" value="Plantacyanin"/>
    <property type="match status" value="1"/>
</dbReference>
<sequence>MAQGRGSAGQATAVGLALLSLTLLLQSELADSAVYTVGDRAGWTFNTIGWPSGKRFHAGDVLVFKYDPTVHNVVAVNAAGYNGCTTPRGARAYKSGNDRVTLSRGPNYFICNFPGHCEANMKVAINAA</sequence>
<evidence type="ECO:0000259" key="4">
    <source>
        <dbReference type="PROSITE" id="PS51485"/>
    </source>
</evidence>
<feature type="signal peptide" evidence="3">
    <location>
        <begin position="1"/>
        <end position="32"/>
    </location>
</feature>
<dbReference type="PANTHER" id="PTHR33021:SF513">
    <property type="entry name" value="PUTATIVE, EXPRESSED-RELATED"/>
    <property type="match status" value="1"/>
</dbReference>
<name>A0ABR2MS81_9ASPA</name>
<keyword evidence="3" id="KW-0732">Signal</keyword>
<dbReference type="Pfam" id="PF02298">
    <property type="entry name" value="Cu_bind_like"/>
    <property type="match status" value="1"/>
</dbReference>
<dbReference type="Gene3D" id="2.60.40.420">
    <property type="entry name" value="Cupredoxins - blue copper proteins"/>
    <property type="match status" value="1"/>
</dbReference>
<protein>
    <recommendedName>
        <fullName evidence="4">Phytocyanin domain-containing protein</fullName>
    </recommendedName>
</protein>
<keyword evidence="6" id="KW-1185">Reference proteome</keyword>
<dbReference type="InterPro" id="IPR003245">
    <property type="entry name" value="Phytocyanin_dom"/>
</dbReference>
<dbReference type="InterPro" id="IPR008972">
    <property type="entry name" value="Cupredoxin"/>
</dbReference>
<dbReference type="SUPFAM" id="SSF49503">
    <property type="entry name" value="Cupredoxins"/>
    <property type="match status" value="1"/>
</dbReference>
<proteinExistence type="predicted"/>
<keyword evidence="1" id="KW-0479">Metal-binding</keyword>